<keyword evidence="7" id="KW-0131">Cell cycle</keyword>
<dbReference type="GO" id="GO:0007076">
    <property type="term" value="P:mitotic chromosome condensation"/>
    <property type="evidence" value="ECO:0007669"/>
    <property type="project" value="InterPro"/>
</dbReference>
<dbReference type="SUPFAM" id="SSF56235">
    <property type="entry name" value="N-terminal nucleophile aminohydrolases (Ntn hydrolases)"/>
    <property type="match status" value="1"/>
</dbReference>
<evidence type="ECO:0000256" key="2">
    <source>
        <dbReference type="ARBA" id="ARBA00010872"/>
    </source>
</evidence>
<dbReference type="InterPro" id="IPR011989">
    <property type="entry name" value="ARM-like"/>
</dbReference>
<feature type="compositionally biased region" description="Basic and acidic residues" evidence="11">
    <location>
        <begin position="869"/>
        <end position="878"/>
    </location>
</feature>
<dbReference type="Pfam" id="PF12717">
    <property type="entry name" value="Cnd1"/>
    <property type="match status" value="1"/>
</dbReference>
<feature type="domain" description="Condensin complex subunit 1 C-terminal" evidence="12">
    <location>
        <begin position="1551"/>
        <end position="1695"/>
    </location>
</feature>
<proteinExistence type="inferred from homology"/>
<feature type="region of interest" description="Disordered" evidence="11">
    <location>
        <begin position="864"/>
        <end position="887"/>
    </location>
</feature>
<comment type="similarity">
    <text evidence="2">Belongs to the Ntn-hydrolase family.</text>
</comment>
<keyword evidence="14" id="KW-1185">Reference proteome</keyword>
<feature type="active site" description="Nucleophile" evidence="8">
    <location>
        <position position="158"/>
    </location>
</feature>
<evidence type="ECO:0000259" key="13">
    <source>
        <dbReference type="Pfam" id="PF12922"/>
    </source>
</evidence>
<dbReference type="GO" id="GO:0005634">
    <property type="term" value="C:nucleus"/>
    <property type="evidence" value="ECO:0007669"/>
    <property type="project" value="UniProtKB-SubCell"/>
</dbReference>
<evidence type="ECO:0000256" key="9">
    <source>
        <dbReference type="PIRSR" id="PIRSR600246-3"/>
    </source>
</evidence>
<dbReference type="InterPro" id="IPR024324">
    <property type="entry name" value="Condensin_cplx_su1_N"/>
</dbReference>
<dbReference type="Gene3D" id="3.60.20.30">
    <property type="entry name" value="(Glycosyl)asparaginase"/>
    <property type="match status" value="1"/>
</dbReference>
<keyword evidence="4" id="KW-0498">Mitosis</keyword>
<keyword evidence="3" id="KW-0132">Cell division</keyword>
<evidence type="ECO:0000256" key="5">
    <source>
        <dbReference type="ARBA" id="ARBA00023067"/>
    </source>
</evidence>
<dbReference type="Pfam" id="PF12922">
    <property type="entry name" value="Cnd1_N"/>
    <property type="match status" value="1"/>
</dbReference>
<dbReference type="InterPro" id="IPR026971">
    <property type="entry name" value="CND1/NCAPD3"/>
</dbReference>
<dbReference type="GO" id="GO:0000779">
    <property type="term" value="C:condensed chromosome, centromeric region"/>
    <property type="evidence" value="ECO:0007669"/>
    <property type="project" value="TreeGrafter"/>
</dbReference>
<keyword evidence="10" id="KW-0175">Coiled coil</keyword>
<evidence type="ECO:0000256" key="1">
    <source>
        <dbReference type="ARBA" id="ARBA00004123"/>
    </source>
</evidence>
<feature type="coiled-coil region" evidence="10">
    <location>
        <begin position="987"/>
        <end position="1014"/>
    </location>
</feature>
<dbReference type="Gene3D" id="1.25.10.10">
    <property type="entry name" value="Leucine-rich Repeat Variant"/>
    <property type="match status" value="1"/>
</dbReference>
<dbReference type="InterPro" id="IPR016024">
    <property type="entry name" value="ARM-type_fold"/>
</dbReference>
<organism evidence="14 15">
    <name type="scientific">Setaria digitata</name>
    <dbReference type="NCBI Taxonomy" id="48799"/>
    <lineage>
        <taxon>Eukaryota</taxon>
        <taxon>Metazoa</taxon>
        <taxon>Ecdysozoa</taxon>
        <taxon>Nematoda</taxon>
        <taxon>Chromadorea</taxon>
        <taxon>Rhabditida</taxon>
        <taxon>Spirurina</taxon>
        <taxon>Spiruromorpha</taxon>
        <taxon>Filarioidea</taxon>
        <taxon>Setariidae</taxon>
        <taxon>Setaria</taxon>
    </lineage>
</organism>
<reference evidence="15" key="1">
    <citation type="submission" date="2022-11" db="UniProtKB">
        <authorList>
            <consortium name="WormBaseParasite"/>
        </authorList>
    </citation>
    <scope>IDENTIFICATION</scope>
</reference>
<evidence type="ECO:0000259" key="12">
    <source>
        <dbReference type="Pfam" id="PF12717"/>
    </source>
</evidence>
<evidence type="ECO:0000313" key="15">
    <source>
        <dbReference type="WBParaSite" id="sdigi.contig89.g4053.t1"/>
    </source>
</evidence>
<feature type="coiled-coil region" evidence="10">
    <location>
        <begin position="797"/>
        <end position="824"/>
    </location>
</feature>
<dbReference type="InterPro" id="IPR029055">
    <property type="entry name" value="Ntn_hydrolases_N"/>
</dbReference>
<dbReference type="CDD" id="cd04514">
    <property type="entry name" value="Taspase1_like"/>
    <property type="match status" value="1"/>
</dbReference>
<evidence type="ECO:0000256" key="3">
    <source>
        <dbReference type="ARBA" id="ARBA00022618"/>
    </source>
</evidence>
<evidence type="ECO:0000256" key="4">
    <source>
        <dbReference type="ARBA" id="ARBA00022776"/>
    </source>
</evidence>
<feature type="site" description="Cleavage; by autolysis" evidence="9">
    <location>
        <begin position="157"/>
        <end position="158"/>
    </location>
</feature>
<dbReference type="InterPro" id="IPR037464">
    <property type="entry name" value="Taspase1"/>
</dbReference>
<evidence type="ECO:0000313" key="14">
    <source>
        <dbReference type="Proteomes" id="UP000887581"/>
    </source>
</evidence>
<dbReference type="GO" id="GO:0000796">
    <property type="term" value="C:condensin complex"/>
    <property type="evidence" value="ECO:0007669"/>
    <property type="project" value="TreeGrafter"/>
</dbReference>
<evidence type="ECO:0000256" key="7">
    <source>
        <dbReference type="ARBA" id="ARBA00023306"/>
    </source>
</evidence>
<dbReference type="GO" id="GO:0010032">
    <property type="term" value="P:meiotic chromosome condensation"/>
    <property type="evidence" value="ECO:0007669"/>
    <property type="project" value="TreeGrafter"/>
</dbReference>
<protein>
    <submittedName>
        <fullName evidence="15">Condensin complex subunit 1</fullName>
    </submittedName>
</protein>
<dbReference type="PANTHER" id="PTHR14222">
    <property type="entry name" value="CONDENSIN"/>
    <property type="match status" value="1"/>
</dbReference>
<dbReference type="WBParaSite" id="sdigi.contig89.g4053.t1">
    <property type="protein sequence ID" value="sdigi.contig89.g4053.t1"/>
    <property type="gene ID" value="sdigi.contig89.g4053"/>
</dbReference>
<dbReference type="GO" id="GO:0042393">
    <property type="term" value="F:histone binding"/>
    <property type="evidence" value="ECO:0007669"/>
    <property type="project" value="TreeGrafter"/>
</dbReference>
<sequence>MCAFVAVHAGAGTHPHKTEDVCLKAVCKSKGDIVEAVKALENDYRTNCGFGSNLTFEGNVECEAAFTSSQGHVFGAVGVVSRLKNPIEVAAMVAKEQLYSSKKMILPAVLVGQGAENWAEKRGIELCDPTSLISKSSRQQWREAREIAKNWESETMDTVGAVSYENNGCNAACSSGGIILKAEGRLGHTVQLGGAIWADKRNTKNVAVALSGCGEYIAQTLLAKSIAEALLSWNCEENMVLDKIKDVFNTTFLHSSYLQNRNKRHILAGGLVLFVDKESGCSELVSLHNTAELTFAFSGNGNRMKYRSRSGFSNLDEWCIMSVFSKYPLRKEFVFYKRKMHGPVKKFVIPSRDDDLLEESDDFYTISIRPQLDEIISKLFRRPFSEGEPWRLRAQLISVLNAGLKLTLDSIEELLPMLTSEAEAELAQDLFTEREMHARAFLIYVYLLCRLAVLFEKESSNRQSEALSTKKGRKTVSDKSDDQYMVQWTCDRVNTLKLLRRAFSMNTIDAQGRRRNTAIRFLWQPSIVPLELMKISKDLAYKFLENPELSKVSHRDWLQAIFGYLKVICIDYSEVAKVGVKLVNLMKRLDYLSLSSLTQSPFVDAIESVSYYDDMDTLFQSMLSALSRLSKSDFARSDVSARPFALFIVSLAEKKPYLLNKHIVNIAPFLSDDPATLRCAVLTAFVEIVMVVYKGNLPEGNFRRSRDRLLLHMQDHIVDVNAVVRSRTLQLWTRLARASQIPIVFISGGLIRDAGGRLVDKSVSVRRSAATFLSAILEYNPFGASVQYGKSFILLLRLFLQLNADDLADAISRLEAERRELKSTNPEKEGIRKACIEWASMKENVIQWITKAVKQRLNKRSIEASEEESVTRATDKNGNENGDGDTENIFAEVSETSGMGIATIDECIIDDDVTLEELITKIVHALENRETCRAAIKVLVRAALDGRFPTVNRNGSADEIIRECYESLQVFYFDEHKKMQLADDEEMLELEDRIGDYQKTMEELDNKIKLHENAIIFSLEIENSIKLALRSVMYGQANELTEIIHFIVEANKFAIRGSEKGVRELFKVVWRRDNAVKEIIINAARDLFISANKDRDVSARKSAENLIKIVLGIGEEERVSVEEVLCLMARENRWDIDLLDVLSAVVFETQGASRIAALPNKEFMRERLNFFIELTQREGFFDNDDGALAAEFFNAVAMLGSTPNMKDATAIHESPFRLPETHRILQCVHAVLVQNVANTSYNWLIMMQKAVNTIFYVAARPSLCCRLIASGLMHEAKRSLAYFFLKRREIEQIKKINFENPPNSADLDEFGDLLAVEMEDVRNCSGTEDEGSIGSQNIGFIGDENLLKMKEEALELLKKDKEQSFTAWETVAERVCAFAGQIALKTLVHTDVSFVAEMKRKNEILHGIRATLNDGDCNKLEKTNCIEEFPTNRVPSTLEAESIERRGFFEVNEQEEGDRLGLTGISEDERILERAQRMCEGAVSRKGSLLHRLSKFLVAVVKSKKNTCSEKLRSTAILALSKFMLLSMKTCVRFMPLFLEYFKESPSSECRSNLMIAAGDLCFRFPNVIEKYSEHLYCGINDKDDYVRQTSIIVLSYLMLNDMVKVRGTVADLAQCINDENVNVGQLAKFFFSELAKKGNILYNLMPDVISRLSSSESVTTDDFIKIMKLLLGFIKKDKQADSLLEKLIQRMQGVINKDGLFDTRLAECLSHCISCLSLSEKSFRFMAESLPAYSNLLALECVYINLQSAVLHFKKYSVRNTELKGEVDDFLDSLTKMHHDKQEHEGIASRGLIHRICVVAWMEACTEALSSSYFTFSYEVWECNLFMVIKTVNSYEKNSYYVLSSWGEVIILATAAGLLRHCLYKTFAGITAAGLD</sequence>
<dbReference type="GO" id="GO:0051301">
    <property type="term" value="P:cell division"/>
    <property type="evidence" value="ECO:0007669"/>
    <property type="project" value="UniProtKB-KW"/>
</dbReference>
<dbReference type="GO" id="GO:0004298">
    <property type="term" value="F:threonine-type endopeptidase activity"/>
    <property type="evidence" value="ECO:0007669"/>
    <property type="project" value="InterPro"/>
</dbReference>
<comment type="subcellular location">
    <subcellularLocation>
        <location evidence="1">Nucleus</location>
    </subcellularLocation>
</comment>
<evidence type="ECO:0000256" key="6">
    <source>
        <dbReference type="ARBA" id="ARBA00023242"/>
    </source>
</evidence>
<name>A0A915Q7X8_9BILA</name>
<dbReference type="Proteomes" id="UP000887581">
    <property type="component" value="Unplaced"/>
</dbReference>
<keyword evidence="5" id="KW-0226">DNA condensation</keyword>
<evidence type="ECO:0000256" key="10">
    <source>
        <dbReference type="SAM" id="Coils"/>
    </source>
</evidence>
<evidence type="ECO:0000256" key="11">
    <source>
        <dbReference type="SAM" id="MobiDB-lite"/>
    </source>
</evidence>
<dbReference type="InterPro" id="IPR032682">
    <property type="entry name" value="Cnd1_C"/>
</dbReference>
<feature type="domain" description="Condensin complex subunit 1 N-terminal" evidence="13">
    <location>
        <begin position="407"/>
        <end position="554"/>
    </location>
</feature>
<dbReference type="Pfam" id="PF01112">
    <property type="entry name" value="Asparaginase_2"/>
    <property type="match status" value="1"/>
</dbReference>
<dbReference type="SUPFAM" id="SSF48371">
    <property type="entry name" value="ARM repeat"/>
    <property type="match status" value="1"/>
</dbReference>
<accession>A0A915Q7X8</accession>
<dbReference type="PANTHER" id="PTHR14222:SF2">
    <property type="entry name" value="CONDENSIN COMPLEX SUBUNIT 1"/>
    <property type="match status" value="1"/>
</dbReference>
<keyword evidence="6" id="KW-0539">Nucleus</keyword>
<evidence type="ECO:0000256" key="8">
    <source>
        <dbReference type="PIRSR" id="PIRSR600246-1"/>
    </source>
</evidence>
<dbReference type="InterPro" id="IPR000246">
    <property type="entry name" value="Peptidase_T2"/>
</dbReference>